<organism evidence="1">
    <name type="scientific">Paenibacillus ihbetae</name>
    <dbReference type="NCBI Taxonomy" id="1870820"/>
    <lineage>
        <taxon>Bacteria</taxon>
        <taxon>Bacillati</taxon>
        <taxon>Bacillota</taxon>
        <taxon>Bacilli</taxon>
        <taxon>Bacillales</taxon>
        <taxon>Paenibacillaceae</taxon>
        <taxon>Paenibacillus</taxon>
    </lineage>
</organism>
<evidence type="ECO:0000313" key="1">
    <source>
        <dbReference type="EMBL" id="ANY71673.1"/>
    </source>
</evidence>
<gene>
    <name evidence="1" type="ORF">BBD41_03235</name>
</gene>
<accession>A0A1B2DVD7</accession>
<sequence>MSRDWQLDMERCKDFTSMESKSVYIKALEYWLQQYAATKEELAKINCDYYADKQRFVVQRRELEESKAREKKLRSAIQTVLEMESLNIEQMENDPKGVYNAAMWFLSGIMDSLYPKEETNPAVLEDINLPGEETTE</sequence>
<dbReference type="RefSeq" id="WP_099476704.1">
    <property type="nucleotide sequence ID" value="NZ_CP016809.1"/>
</dbReference>
<proteinExistence type="predicted"/>
<dbReference type="EMBL" id="CP016809">
    <property type="protein sequence ID" value="ANY71673.1"/>
    <property type="molecule type" value="Genomic_DNA"/>
</dbReference>
<name>A0A1B2DVD7_9BACL</name>
<dbReference type="AlphaFoldDB" id="A0A1B2DVD7"/>
<dbReference type="GeneID" id="48307232"/>
<reference evidence="1" key="1">
    <citation type="submission" date="2016-08" db="EMBL/GenBank/DDBJ databases">
        <title>Complete Genome Seqeunce of Paenibacillus sp. nov. IHBB 9852 from high altitute lake of Indian trans-Himalayas.</title>
        <authorList>
            <person name="Kiran S."/>
            <person name="Swarnkar M.K."/>
            <person name="Rana A."/>
            <person name="Tewari R."/>
            <person name="Gulati A."/>
        </authorList>
    </citation>
    <scope>NUCLEOTIDE SEQUENCE [LARGE SCALE GENOMIC DNA]</scope>
    <source>
        <strain evidence="1">IHBB 9852</strain>
    </source>
</reference>
<dbReference type="KEGG" id="pib:BBD41_03235"/>
<protein>
    <submittedName>
        <fullName evidence="1">Uncharacterized protein</fullName>
    </submittedName>
</protein>